<evidence type="ECO:0000259" key="2">
    <source>
        <dbReference type="Pfam" id="PF19572"/>
    </source>
</evidence>
<name>I0K3X6_9BACT</name>
<accession>I0K3X6</accession>
<gene>
    <name evidence="3" type="ORF">FAES_0818</name>
</gene>
<organism evidence="3 4">
    <name type="scientific">Fibrella aestuarina BUZ 2</name>
    <dbReference type="NCBI Taxonomy" id="1166018"/>
    <lineage>
        <taxon>Bacteria</taxon>
        <taxon>Pseudomonadati</taxon>
        <taxon>Bacteroidota</taxon>
        <taxon>Cytophagia</taxon>
        <taxon>Cytophagales</taxon>
        <taxon>Spirosomataceae</taxon>
        <taxon>Fibrella</taxon>
    </lineage>
</organism>
<dbReference type="EMBL" id="HE796683">
    <property type="protein sequence ID" value="CCG98829.1"/>
    <property type="molecule type" value="Genomic_DNA"/>
</dbReference>
<sequence>MKRIFSCFLLGAGFVASGTVATAQATQPGSLTNLNGGINVPNSAVPFLNFTPDARSGALGDAGVALDNPDANAIFWNPAKLVDAKSDAGATVSYTPWLRGIINDMYYGYFSGYKKVAKDQVIGLSLLYFDLGSIDFTNAQGISTGTFNSREFAFTANYSRRLSRTFSMGVNLKYLNSNLGAGASFSNGTPLQAGSTAAADISAYYANSSIDAASGRGISWAYGLMISNIGGKVNYGSTDQYYIPTNLRLGGRFSYHADTYSKFNFIVDFNKLMVPTPPTYALVNGSRVIVAGQNPNRPYLSAVFGSFADAPGGFSEELKEITGSIGAEYWYNDQFAARVGFFGESVQKGGRQYATAGIGARLSNLGLDFSYLIPTRQGSPLANTLRLSLIFNFNKGDRVAEDADETADDAR</sequence>
<dbReference type="eggNOG" id="COG2067">
    <property type="taxonomic scope" value="Bacteria"/>
</dbReference>
<keyword evidence="1" id="KW-0732">Signal</keyword>
<feature type="signal peptide" evidence="1">
    <location>
        <begin position="1"/>
        <end position="25"/>
    </location>
</feature>
<dbReference type="Pfam" id="PF19572">
    <property type="entry name" value="PorV"/>
    <property type="match status" value="1"/>
</dbReference>
<evidence type="ECO:0000313" key="4">
    <source>
        <dbReference type="Proteomes" id="UP000011058"/>
    </source>
</evidence>
<dbReference type="NCBIfam" id="NF033710">
    <property type="entry name" value="T9SS_OM_PorV"/>
    <property type="match status" value="1"/>
</dbReference>
<dbReference type="OrthoDB" id="9758448at2"/>
<protein>
    <recommendedName>
        <fullName evidence="2">Type IX secretion system protein PorV domain-containing protein</fullName>
    </recommendedName>
</protein>
<dbReference type="STRING" id="1166018.FAES_0818"/>
<feature type="domain" description="Type IX secretion system protein PorV" evidence="2">
    <location>
        <begin position="42"/>
        <end position="278"/>
    </location>
</feature>
<dbReference type="HOGENOM" id="CLU_058805_1_1_10"/>
<evidence type="ECO:0000313" key="3">
    <source>
        <dbReference type="EMBL" id="CCG98829.1"/>
    </source>
</evidence>
<keyword evidence="4" id="KW-1185">Reference proteome</keyword>
<feature type="chain" id="PRO_5003631048" description="Type IX secretion system protein PorV domain-containing protein" evidence="1">
    <location>
        <begin position="26"/>
        <end position="411"/>
    </location>
</feature>
<reference evidence="3 4" key="1">
    <citation type="journal article" date="2012" name="J. Bacteriol.">
        <title>Genome Sequence of Fibrella aestuarina BUZ 2T, a Filamentous Marine Bacterium.</title>
        <authorList>
            <person name="Filippini M."/>
            <person name="Qi W."/>
            <person name="Blom J."/>
            <person name="Goesmann A."/>
            <person name="Smits T.H."/>
            <person name="Bagheri H.C."/>
        </authorList>
    </citation>
    <scope>NUCLEOTIDE SEQUENCE [LARGE SCALE GENOMIC DNA]</scope>
    <source>
        <strain evidence="4">BUZ 2T</strain>
    </source>
</reference>
<dbReference type="Gene3D" id="2.40.160.60">
    <property type="entry name" value="Outer membrane protein transport protein (OMPP1/FadL/TodX)"/>
    <property type="match status" value="1"/>
</dbReference>
<dbReference type="InterPro" id="IPR045741">
    <property type="entry name" value="PorV"/>
</dbReference>
<dbReference type="KEGG" id="fae:FAES_0818"/>
<evidence type="ECO:0000256" key="1">
    <source>
        <dbReference type="SAM" id="SignalP"/>
    </source>
</evidence>
<dbReference type="RefSeq" id="WP_015329929.1">
    <property type="nucleotide sequence ID" value="NC_020054.1"/>
</dbReference>
<dbReference type="Proteomes" id="UP000011058">
    <property type="component" value="Chromosome"/>
</dbReference>
<proteinExistence type="predicted"/>
<dbReference type="NCBIfam" id="NF033709">
    <property type="entry name" value="PorV_fam"/>
    <property type="match status" value="1"/>
</dbReference>
<dbReference type="AlphaFoldDB" id="I0K3X6"/>
<dbReference type="InterPro" id="IPR047799">
    <property type="entry name" value="T9SS_OM_PorV"/>
</dbReference>
<dbReference type="PATRIC" id="fig|1166018.3.peg.2534"/>